<protein>
    <submittedName>
        <fullName evidence="3">Uncharacterized protein</fullName>
    </submittedName>
</protein>
<evidence type="ECO:0000313" key="2">
    <source>
        <dbReference type="Proteomes" id="UP000887565"/>
    </source>
</evidence>
<feature type="region of interest" description="Disordered" evidence="1">
    <location>
        <begin position="128"/>
        <end position="205"/>
    </location>
</feature>
<feature type="compositionally biased region" description="Basic and acidic residues" evidence="1">
    <location>
        <begin position="179"/>
        <end position="205"/>
    </location>
</feature>
<evidence type="ECO:0000256" key="1">
    <source>
        <dbReference type="SAM" id="MobiDB-lite"/>
    </source>
</evidence>
<feature type="compositionally biased region" description="Polar residues" evidence="1">
    <location>
        <begin position="166"/>
        <end position="176"/>
    </location>
</feature>
<evidence type="ECO:0000313" key="3">
    <source>
        <dbReference type="WBParaSite" id="nRc.2.0.1.t08396-RA"/>
    </source>
</evidence>
<dbReference type="Proteomes" id="UP000887565">
    <property type="component" value="Unplaced"/>
</dbReference>
<keyword evidence="2" id="KW-1185">Reference proteome</keyword>
<reference evidence="3" key="1">
    <citation type="submission" date="2022-11" db="UniProtKB">
        <authorList>
            <consortium name="WormBaseParasite"/>
        </authorList>
    </citation>
    <scope>IDENTIFICATION</scope>
</reference>
<feature type="compositionally biased region" description="Low complexity" evidence="1">
    <location>
        <begin position="133"/>
        <end position="154"/>
    </location>
</feature>
<organism evidence="2 3">
    <name type="scientific">Romanomermis culicivorax</name>
    <name type="common">Nematode worm</name>
    <dbReference type="NCBI Taxonomy" id="13658"/>
    <lineage>
        <taxon>Eukaryota</taxon>
        <taxon>Metazoa</taxon>
        <taxon>Ecdysozoa</taxon>
        <taxon>Nematoda</taxon>
        <taxon>Enoplea</taxon>
        <taxon>Dorylaimia</taxon>
        <taxon>Mermithida</taxon>
        <taxon>Mermithoidea</taxon>
        <taxon>Mermithidae</taxon>
        <taxon>Romanomermis</taxon>
    </lineage>
</organism>
<dbReference type="WBParaSite" id="nRc.2.0.1.t08396-RA">
    <property type="protein sequence ID" value="nRc.2.0.1.t08396-RA"/>
    <property type="gene ID" value="nRc.2.0.1.g08396"/>
</dbReference>
<sequence>MKSAGAEKSNKNFLYTNYLTFGHLTVSTTPRFIVLTTNPLTLQAQPQELRSYATSVTAAADLQHQSATLAAIATAQKTSQQQSAVILQTLDHHQALSQQSMPTVGGAQVAPYQQNIVLLGRLALQQSDGSELASTEPNSTATSEATTTQAATSTGEHGQILLEQAVGSNRDTQDSINIDDLRSEDSEKKLREMKREKENTYKTRK</sequence>
<dbReference type="AlphaFoldDB" id="A0A915I3T2"/>
<name>A0A915I3T2_ROMCU</name>
<accession>A0A915I3T2</accession>
<proteinExistence type="predicted"/>